<dbReference type="STRING" id="1122209.SAMN02745752_02500"/>
<organism evidence="1 2">
    <name type="scientific">Marinospirillum alkaliphilum DSM 21637</name>
    <dbReference type="NCBI Taxonomy" id="1122209"/>
    <lineage>
        <taxon>Bacteria</taxon>
        <taxon>Pseudomonadati</taxon>
        <taxon>Pseudomonadota</taxon>
        <taxon>Gammaproteobacteria</taxon>
        <taxon>Oceanospirillales</taxon>
        <taxon>Oceanospirillaceae</taxon>
        <taxon>Marinospirillum</taxon>
    </lineage>
</organism>
<name>A0A1K1YZV8_9GAMM</name>
<gene>
    <name evidence="1" type="ORF">SAMN02745752_02500</name>
</gene>
<dbReference type="AlphaFoldDB" id="A0A1K1YZV8"/>
<dbReference type="RefSeq" id="WP_072326824.1">
    <property type="nucleotide sequence ID" value="NZ_FPJW01000009.1"/>
</dbReference>
<protein>
    <submittedName>
        <fullName evidence="1">Uncharacterized protein</fullName>
    </submittedName>
</protein>
<reference evidence="1 2" key="1">
    <citation type="submission" date="2016-11" db="EMBL/GenBank/DDBJ databases">
        <authorList>
            <person name="Jaros S."/>
            <person name="Januszkiewicz K."/>
            <person name="Wedrychowicz H."/>
        </authorList>
    </citation>
    <scope>NUCLEOTIDE SEQUENCE [LARGE SCALE GENOMIC DNA]</scope>
    <source>
        <strain evidence="1 2">DSM 21637</strain>
    </source>
</reference>
<accession>A0A1K1YZV8</accession>
<sequence>MVSFIINNTGGADSPYHWEVPKQGEPVLIPPQTIRPNSKGELGVAAAGMPFNMHEPVDLISPEEQQRAQHQLTMGIASFATGPFFLTNIVRDQTKKGVATAFSVGAGFDAAGQMVQGGEYRPAQSLITGTVAVIAAPYVSTKTAGNIAVGATAAGGNTAVQNTFYQEDRSVPVSAGMGAVFTGVAPFFGQGASNLIQPYVQPSAANAVKNATQTTVENIPSFIRLPDNLEAGK</sequence>
<evidence type="ECO:0000313" key="2">
    <source>
        <dbReference type="Proteomes" id="UP000182350"/>
    </source>
</evidence>
<proteinExistence type="predicted"/>
<dbReference type="EMBL" id="FPJW01000009">
    <property type="protein sequence ID" value="SFX67383.1"/>
    <property type="molecule type" value="Genomic_DNA"/>
</dbReference>
<dbReference type="Proteomes" id="UP000182350">
    <property type="component" value="Unassembled WGS sequence"/>
</dbReference>
<evidence type="ECO:0000313" key="1">
    <source>
        <dbReference type="EMBL" id="SFX67383.1"/>
    </source>
</evidence>
<keyword evidence="2" id="KW-1185">Reference proteome</keyword>